<dbReference type="SMART" id="SM00448">
    <property type="entry name" value="REC"/>
    <property type="match status" value="1"/>
</dbReference>
<evidence type="ECO:0000256" key="3">
    <source>
        <dbReference type="ARBA" id="ARBA00022490"/>
    </source>
</evidence>
<dbReference type="GO" id="GO:0000160">
    <property type="term" value="P:phosphorelay signal transduction system"/>
    <property type="evidence" value="ECO:0007669"/>
    <property type="project" value="UniProtKB-KW"/>
</dbReference>
<dbReference type="InterPro" id="IPR018060">
    <property type="entry name" value="HTH_AraC"/>
</dbReference>
<dbReference type="GO" id="GO:0003700">
    <property type="term" value="F:DNA-binding transcription factor activity"/>
    <property type="evidence" value="ECO:0007669"/>
    <property type="project" value="InterPro"/>
</dbReference>
<evidence type="ECO:0000313" key="14">
    <source>
        <dbReference type="EMBL" id="CCP25203.1"/>
    </source>
</evidence>
<gene>
    <name evidence="14" type="ordered locus">TEPIRE1_0520</name>
</gene>
<dbReference type="eggNOG" id="COG4753">
    <property type="taxonomic scope" value="Bacteria"/>
</dbReference>
<dbReference type="CDD" id="cd17536">
    <property type="entry name" value="REC_YesN-like"/>
    <property type="match status" value="1"/>
</dbReference>
<dbReference type="AlphaFoldDB" id="F4LV95"/>
<dbReference type="STRING" id="1209989.TepRe1_0472"/>
<dbReference type="EMBL" id="HF563609">
    <property type="protein sequence ID" value="CCP25203.1"/>
    <property type="molecule type" value="Genomic_DNA"/>
</dbReference>
<keyword evidence="15" id="KW-1185">Reference proteome</keyword>
<keyword evidence="8" id="KW-0804">Transcription</keyword>
<evidence type="ECO:0000313" key="15">
    <source>
        <dbReference type="Proteomes" id="UP000010802"/>
    </source>
</evidence>
<dbReference type="eggNOG" id="COG2207">
    <property type="taxonomic scope" value="Bacteria"/>
</dbReference>
<keyword evidence="5" id="KW-0902">Two-component regulatory system</keyword>
<proteinExistence type="predicted"/>
<sequence length="537" mass="62424">MIKVVIADDEVRVCKLICNLIDWKALDMEIVVVAHNGIEALELIEKLQPDLMVTDIRMPGCDGLEMIEKGKQIKEDVDFIIISGYSHFEYAQTAIKYGVRDYLLKPINKNELLNTLNKIREKYRQKTQQLSREEELQLQLKDNIDKLRSGFFVEMLLSKNANRADMKIDEINKNYLFKFQPACFQVFIVKVDCKYKDLCENMNVVGEKIVQTLNKSLGKECFDVETYLKNSRVYGILNYDKAKQDVVRKKLKSSFDDILVQQRLYHEIEFTVGLGRPVEDIRQLEDSLLEAEWAIRQRLVEGTGNLLEYAELKNHHESCDSIIAELTENIESPLEVLDSEGVICEINLLKEKMLDKPNISGQEIFDLVTAIYSTCLMLLRKYKFNISDSELLYETFLLHADLCSSAEELFELLVENICKSLGIIVKDKMQTDIKPIYMAKQYIQQNYMKPITLKDVSDFVGFNDSYFSFLFKKESGKNFTEYLSEVRLNKAKELLKETDMNIANICEVVGYADLKHFRKSFTKYTGLRPNEYRKLYA</sequence>
<evidence type="ECO:0000256" key="4">
    <source>
        <dbReference type="ARBA" id="ARBA00022553"/>
    </source>
</evidence>
<dbReference type="OrthoDB" id="9809318at2"/>
<evidence type="ECO:0000256" key="2">
    <source>
        <dbReference type="ARBA" id="ARBA00018672"/>
    </source>
</evidence>
<dbReference type="PANTHER" id="PTHR42713">
    <property type="entry name" value="HISTIDINE KINASE-RELATED"/>
    <property type="match status" value="1"/>
</dbReference>
<dbReference type="SUPFAM" id="SSF46689">
    <property type="entry name" value="Homeodomain-like"/>
    <property type="match status" value="2"/>
</dbReference>
<dbReference type="Gene3D" id="1.10.10.60">
    <property type="entry name" value="Homeodomain-like"/>
    <property type="match status" value="2"/>
</dbReference>
<evidence type="ECO:0000256" key="1">
    <source>
        <dbReference type="ARBA" id="ARBA00004496"/>
    </source>
</evidence>
<dbReference type="PROSITE" id="PS50110">
    <property type="entry name" value="RESPONSE_REGULATORY"/>
    <property type="match status" value="1"/>
</dbReference>
<dbReference type="SUPFAM" id="SSF52172">
    <property type="entry name" value="CheY-like"/>
    <property type="match status" value="1"/>
</dbReference>
<keyword evidence="11" id="KW-0175">Coiled coil</keyword>
<evidence type="ECO:0000256" key="8">
    <source>
        <dbReference type="ARBA" id="ARBA00023163"/>
    </source>
</evidence>
<feature type="coiled-coil region" evidence="11">
    <location>
        <begin position="109"/>
        <end position="136"/>
    </location>
</feature>
<dbReference type="Pfam" id="PF00072">
    <property type="entry name" value="Response_reg"/>
    <property type="match status" value="1"/>
</dbReference>
<dbReference type="HOGENOM" id="CLU_000445_5_0_9"/>
<evidence type="ECO:0000256" key="7">
    <source>
        <dbReference type="ARBA" id="ARBA00023125"/>
    </source>
</evidence>
<dbReference type="KEGG" id="tep:TepRe1_0472"/>
<dbReference type="PROSITE" id="PS01124">
    <property type="entry name" value="HTH_ARAC_FAMILY_2"/>
    <property type="match status" value="1"/>
</dbReference>
<dbReference type="Proteomes" id="UP000010802">
    <property type="component" value="Chromosome"/>
</dbReference>
<evidence type="ECO:0000259" key="12">
    <source>
        <dbReference type="PROSITE" id="PS01124"/>
    </source>
</evidence>
<keyword evidence="6" id="KW-0805">Transcription regulation</keyword>
<dbReference type="GO" id="GO:0005737">
    <property type="term" value="C:cytoplasm"/>
    <property type="evidence" value="ECO:0007669"/>
    <property type="project" value="UniProtKB-SubCell"/>
</dbReference>
<accession>F4LV95</accession>
<feature type="domain" description="HTH araC/xylS-type" evidence="12">
    <location>
        <begin position="437"/>
        <end position="535"/>
    </location>
</feature>
<dbReference type="InterPro" id="IPR011006">
    <property type="entry name" value="CheY-like_superfamily"/>
</dbReference>
<dbReference type="PATRIC" id="fig|1209989.3.peg.552"/>
<dbReference type="KEGG" id="tae:TepiRe1_0520"/>
<keyword evidence="4 10" id="KW-0597">Phosphoprotein</keyword>
<dbReference type="GO" id="GO:0043565">
    <property type="term" value="F:sequence-specific DNA binding"/>
    <property type="evidence" value="ECO:0007669"/>
    <property type="project" value="InterPro"/>
</dbReference>
<dbReference type="InterPro" id="IPR009057">
    <property type="entry name" value="Homeodomain-like_sf"/>
</dbReference>
<comment type="subcellular location">
    <subcellularLocation>
        <location evidence="1">Cytoplasm</location>
    </subcellularLocation>
</comment>
<comment type="function">
    <text evidence="9">May play the central regulatory role in sporulation. It may be an element of the effector pathway responsible for the activation of sporulation genes in response to nutritional stress. Spo0A may act in concert with spo0H (a sigma factor) to control the expression of some genes that are critical to the sporulation process.</text>
</comment>
<dbReference type="PANTHER" id="PTHR42713:SF3">
    <property type="entry name" value="TRANSCRIPTIONAL REGULATORY PROTEIN HPTR"/>
    <property type="match status" value="1"/>
</dbReference>
<feature type="modified residue" description="4-aspartylphosphate" evidence="10">
    <location>
        <position position="55"/>
    </location>
</feature>
<dbReference type="RefSeq" id="WP_013777593.1">
    <property type="nucleotide sequence ID" value="NC_015519.1"/>
</dbReference>
<keyword evidence="7" id="KW-0238">DNA-binding</keyword>
<organism evidence="14 15">
    <name type="scientific">Tepidanaerobacter acetatoxydans (strain DSM 21804 / JCM 16047 / Re1)</name>
    <dbReference type="NCBI Taxonomy" id="1209989"/>
    <lineage>
        <taxon>Bacteria</taxon>
        <taxon>Bacillati</taxon>
        <taxon>Bacillota</taxon>
        <taxon>Clostridia</taxon>
        <taxon>Thermosediminibacterales</taxon>
        <taxon>Tepidanaerobacteraceae</taxon>
        <taxon>Tepidanaerobacter</taxon>
    </lineage>
</organism>
<evidence type="ECO:0000256" key="9">
    <source>
        <dbReference type="ARBA" id="ARBA00024867"/>
    </source>
</evidence>
<dbReference type="SMART" id="SM00342">
    <property type="entry name" value="HTH_ARAC"/>
    <property type="match status" value="1"/>
</dbReference>
<evidence type="ECO:0000256" key="10">
    <source>
        <dbReference type="PROSITE-ProRule" id="PRU00169"/>
    </source>
</evidence>
<protein>
    <recommendedName>
        <fullName evidence="2">Stage 0 sporulation protein A homolog</fullName>
    </recommendedName>
</protein>
<dbReference type="InterPro" id="IPR001789">
    <property type="entry name" value="Sig_transdc_resp-reg_receiver"/>
</dbReference>
<keyword evidence="3" id="KW-0963">Cytoplasm</keyword>
<name>F4LV95_TEPAE</name>
<evidence type="ECO:0000256" key="6">
    <source>
        <dbReference type="ARBA" id="ARBA00023015"/>
    </source>
</evidence>
<dbReference type="InterPro" id="IPR051552">
    <property type="entry name" value="HptR"/>
</dbReference>
<accession>L0S017</accession>
<dbReference type="Pfam" id="PF12833">
    <property type="entry name" value="HTH_18"/>
    <property type="match status" value="1"/>
</dbReference>
<feature type="domain" description="Response regulatory" evidence="13">
    <location>
        <begin position="3"/>
        <end position="120"/>
    </location>
</feature>
<evidence type="ECO:0000256" key="11">
    <source>
        <dbReference type="SAM" id="Coils"/>
    </source>
</evidence>
<evidence type="ECO:0000259" key="13">
    <source>
        <dbReference type="PROSITE" id="PS50110"/>
    </source>
</evidence>
<reference evidence="15" key="1">
    <citation type="journal article" date="2013" name="Genome Announc.">
        <title>First genome sequence of a syntrophic acetate-oxidizing bacterium, Tepidanaerobacter acetatoxydans strain Re1.</title>
        <authorList>
            <person name="Manzoor S."/>
            <person name="Bongcam-Rudloff E."/>
            <person name="Schnurer A."/>
            <person name="Muller B."/>
        </authorList>
    </citation>
    <scope>NUCLEOTIDE SEQUENCE [LARGE SCALE GENOMIC DNA]</scope>
    <source>
        <strain evidence="15">Re1</strain>
    </source>
</reference>
<dbReference type="Gene3D" id="3.40.50.2300">
    <property type="match status" value="1"/>
</dbReference>
<evidence type="ECO:0000256" key="5">
    <source>
        <dbReference type="ARBA" id="ARBA00023012"/>
    </source>
</evidence>